<feature type="region of interest" description="Disordered" evidence="1">
    <location>
        <begin position="881"/>
        <end position="906"/>
    </location>
</feature>
<keyword evidence="2" id="KW-1133">Transmembrane helix</keyword>
<feature type="compositionally biased region" description="Low complexity" evidence="1">
    <location>
        <begin position="531"/>
        <end position="543"/>
    </location>
</feature>
<dbReference type="EMBL" id="JBHSNS010000002">
    <property type="protein sequence ID" value="MFC5728787.1"/>
    <property type="molecule type" value="Genomic_DNA"/>
</dbReference>
<reference evidence="4" key="1">
    <citation type="journal article" date="2019" name="Int. J. Syst. Evol. Microbiol.">
        <title>The Global Catalogue of Microorganisms (GCM) 10K type strain sequencing project: providing services to taxonomists for standard genome sequencing and annotation.</title>
        <authorList>
            <consortium name="The Broad Institute Genomics Platform"/>
            <consortium name="The Broad Institute Genome Sequencing Center for Infectious Disease"/>
            <person name="Wu L."/>
            <person name="Ma J."/>
        </authorList>
    </citation>
    <scope>NUCLEOTIDE SEQUENCE [LARGE SCALE GENOMIC DNA]</scope>
    <source>
        <strain evidence="4">YIM 94188</strain>
    </source>
</reference>
<proteinExistence type="predicted"/>
<feature type="compositionally biased region" description="Basic and acidic residues" evidence="1">
    <location>
        <begin position="356"/>
        <end position="367"/>
    </location>
</feature>
<name>A0ABW0ZE52_9ACTN</name>
<feature type="compositionally biased region" description="Low complexity" evidence="1">
    <location>
        <begin position="24"/>
        <end position="36"/>
    </location>
</feature>
<dbReference type="Gene3D" id="1.20.120.20">
    <property type="entry name" value="Apolipoprotein"/>
    <property type="match status" value="1"/>
</dbReference>
<feature type="compositionally biased region" description="Polar residues" evidence="1">
    <location>
        <begin position="122"/>
        <end position="131"/>
    </location>
</feature>
<comment type="caution">
    <text evidence="3">The sequence shown here is derived from an EMBL/GenBank/DDBJ whole genome shotgun (WGS) entry which is preliminary data.</text>
</comment>
<feature type="compositionally biased region" description="Low complexity" evidence="1">
    <location>
        <begin position="154"/>
        <end position="165"/>
    </location>
</feature>
<feature type="transmembrane region" description="Helical" evidence="2">
    <location>
        <begin position="809"/>
        <end position="828"/>
    </location>
</feature>
<feature type="compositionally biased region" description="Basic and acidic residues" evidence="1">
    <location>
        <begin position="81"/>
        <end position="90"/>
    </location>
</feature>
<evidence type="ECO:0000256" key="1">
    <source>
        <dbReference type="SAM" id="MobiDB-lite"/>
    </source>
</evidence>
<feature type="compositionally biased region" description="Gly residues" evidence="1">
    <location>
        <begin position="544"/>
        <end position="553"/>
    </location>
</feature>
<gene>
    <name evidence="3" type="ORF">ACFPQB_07645</name>
</gene>
<organism evidence="3 4">
    <name type="scientific">Nocardioides vastitatis</name>
    <dbReference type="NCBI Taxonomy" id="2568655"/>
    <lineage>
        <taxon>Bacteria</taxon>
        <taxon>Bacillati</taxon>
        <taxon>Actinomycetota</taxon>
        <taxon>Actinomycetes</taxon>
        <taxon>Propionibacteriales</taxon>
        <taxon>Nocardioidaceae</taxon>
        <taxon>Nocardioides</taxon>
    </lineage>
</organism>
<protein>
    <submittedName>
        <fullName evidence="3">Uncharacterized protein</fullName>
    </submittedName>
</protein>
<evidence type="ECO:0000313" key="3">
    <source>
        <dbReference type="EMBL" id="MFC5728787.1"/>
    </source>
</evidence>
<evidence type="ECO:0000256" key="2">
    <source>
        <dbReference type="SAM" id="Phobius"/>
    </source>
</evidence>
<feature type="region of interest" description="Disordered" evidence="1">
    <location>
        <begin position="1"/>
        <end position="36"/>
    </location>
</feature>
<keyword evidence="2" id="KW-0812">Transmembrane</keyword>
<feature type="region of interest" description="Disordered" evidence="1">
    <location>
        <begin position="406"/>
        <end position="429"/>
    </location>
</feature>
<keyword evidence="4" id="KW-1185">Reference proteome</keyword>
<keyword evidence="2" id="KW-0472">Membrane</keyword>
<feature type="region of interest" description="Disordered" evidence="1">
    <location>
        <begin position="81"/>
        <end position="200"/>
    </location>
</feature>
<feature type="transmembrane region" description="Helical" evidence="2">
    <location>
        <begin position="835"/>
        <end position="853"/>
    </location>
</feature>
<dbReference type="RefSeq" id="WP_136436150.1">
    <property type="nucleotide sequence ID" value="NZ_JBHSNS010000002.1"/>
</dbReference>
<accession>A0ABW0ZE52</accession>
<feature type="transmembrane region" description="Helical" evidence="2">
    <location>
        <begin position="737"/>
        <end position="761"/>
    </location>
</feature>
<feature type="region of interest" description="Disordered" evidence="1">
    <location>
        <begin position="531"/>
        <end position="565"/>
    </location>
</feature>
<feature type="region of interest" description="Disordered" evidence="1">
    <location>
        <begin position="352"/>
        <end position="371"/>
    </location>
</feature>
<feature type="transmembrane region" description="Helical" evidence="2">
    <location>
        <begin position="768"/>
        <end position="789"/>
    </location>
</feature>
<sequence length="1111" mass="114258">MASVARSDADADRRRPAPVTKPGQQAAAPPAQRHPAAVLVPGAMHALQRLAGNAAASRLVASQNDAGTAVDPRVEEASRDFGRMAERRLGVPEGYVPPASGEGRRDTAGHASARVGQVREATAQTAESVDQLSAEVATARQATPSSPPPPRPAAPADAIAPEQEPSAIAGEAESRRAPTAGLNIPLDEAAGPGPESGHALRQLQGLQDSQPGVVALGATINEHIAQLRQRAAANAARVSGDLKSEAAGQRSAVHNAVQSSRAAVGGVIRNTRARVVAEAAASRAAVGQRGQEAHERVAATTDAQTAQVDETIARGTADARAIFTDAEGRIDATAETEAQTAREHAHELAAQAQDLGRSEAERYRRDEEDADLGARQAEAVMETAERFARQLRTDGDDLAAQVREQAGEAREQVGTEAEPTVTGVGEVGRGATDGIRNMLGSVRQGVDSVIRQGREQVGAAERGVVAEVDNLDRAARGRAEAMRAEGEASLDAALGAGLVAHARLAGQAGQLLDQAGRDAIGELHTIASQAAAAGPAPVQREAGSGTGDGGASGGPPPTAREDGPVGVLDQMAPELDRAADEQGQEMVQSLQGASAGAQQGGNAWLTETQGNMGQLATTAQTGLGQVVDTAGTQIDGTVAEGESRATGAVEQVSGDVDARLGQVRDSVDGGVSEAERSIRGGAAEGTQHADATFGELPAQMRSAAEAQDSWWGRATSWVSNQLADTWEAIRGMADWRFVASLAVGIGAALVVGLAAAALIAAAPFTVPALAAALIVGAAAGAAGFAAAQVTGNLLDPNPNRRWYDGVGHAAILGTFVGAAGAAATFYGLSLAAGTLLVMGGAGVGSVVANLATGREWDDHLVANILILGIFHGVIKAIGSRIPGRGTAETPGESRRTSDYRPPPGTVPEVVVDNPGRVQAGEMTGDATSGWTCELTDAQTRASYGYAEVEATPEGTPRGGPHLTIDPTNARLPDGSPVRLTARGFTWTEASLRAAIESFRRRFGRGPANMNGLLAWRNLLNFQQEFARIRAENPSLSLGVVAERAARAISFGRHRIALGYGDITVRYGNMGDVTLSDGTVLRNVPQWVEVQAKPTTPGVQPIVPPDRDAGVE</sequence>
<evidence type="ECO:0000313" key="4">
    <source>
        <dbReference type="Proteomes" id="UP001596072"/>
    </source>
</evidence>
<dbReference type="Proteomes" id="UP001596072">
    <property type="component" value="Unassembled WGS sequence"/>
</dbReference>